<dbReference type="EMBL" id="JARBHB010000010">
    <property type="protein sequence ID" value="KAJ8873788.1"/>
    <property type="molecule type" value="Genomic_DNA"/>
</dbReference>
<protein>
    <submittedName>
        <fullName evidence="1">Uncharacterized protein</fullName>
    </submittedName>
</protein>
<gene>
    <name evidence="1" type="ORF">PR048_024623</name>
</gene>
<keyword evidence="2" id="KW-1185">Reference proteome</keyword>
<name>A0ABQ9GP70_9NEOP</name>
<evidence type="ECO:0000313" key="1">
    <source>
        <dbReference type="EMBL" id="KAJ8873788.1"/>
    </source>
</evidence>
<proteinExistence type="predicted"/>
<organism evidence="1 2">
    <name type="scientific">Dryococelus australis</name>
    <dbReference type="NCBI Taxonomy" id="614101"/>
    <lineage>
        <taxon>Eukaryota</taxon>
        <taxon>Metazoa</taxon>
        <taxon>Ecdysozoa</taxon>
        <taxon>Arthropoda</taxon>
        <taxon>Hexapoda</taxon>
        <taxon>Insecta</taxon>
        <taxon>Pterygota</taxon>
        <taxon>Neoptera</taxon>
        <taxon>Polyneoptera</taxon>
        <taxon>Phasmatodea</taxon>
        <taxon>Verophasmatodea</taxon>
        <taxon>Anareolatae</taxon>
        <taxon>Phasmatidae</taxon>
        <taxon>Eurycanthinae</taxon>
        <taxon>Dryococelus</taxon>
    </lineage>
</organism>
<sequence>MPSVVVLHSDGGREHLPLMWLSSLCPLGGEPAQCMGRGREESRPILGIATCLQLDLTQKKHVDEVKEELKYEPYQSFRTLIQVYQLSCRQTTQTVLLIVRYCRRDVLSCLCSRACPSLSVNSKQYYLHASSFIITFMGTPRLRKITLNLGTYDINVLYVRRSQMYIADAFSRAPFT</sequence>
<dbReference type="Proteomes" id="UP001159363">
    <property type="component" value="Chromosome 9"/>
</dbReference>
<reference evidence="1 2" key="1">
    <citation type="submission" date="2023-02" db="EMBL/GenBank/DDBJ databases">
        <title>LHISI_Scaffold_Assembly.</title>
        <authorList>
            <person name="Stuart O.P."/>
            <person name="Cleave R."/>
            <person name="Magrath M.J.L."/>
            <person name="Mikheyev A.S."/>
        </authorList>
    </citation>
    <scope>NUCLEOTIDE SEQUENCE [LARGE SCALE GENOMIC DNA]</scope>
    <source>
        <strain evidence="1">Daus_M_001</strain>
        <tissue evidence="1">Leg muscle</tissue>
    </source>
</reference>
<comment type="caution">
    <text evidence="1">The sequence shown here is derived from an EMBL/GenBank/DDBJ whole genome shotgun (WGS) entry which is preliminary data.</text>
</comment>
<accession>A0ABQ9GP70</accession>
<evidence type="ECO:0000313" key="2">
    <source>
        <dbReference type="Proteomes" id="UP001159363"/>
    </source>
</evidence>